<dbReference type="EMBL" id="CH991547">
    <property type="protein sequence ID" value="EDQ90476.1"/>
    <property type="molecule type" value="Genomic_DNA"/>
</dbReference>
<accession>A9UVZ9</accession>
<evidence type="ECO:0000259" key="10">
    <source>
        <dbReference type="Pfam" id="PF02434"/>
    </source>
</evidence>
<keyword evidence="3" id="KW-0808">Transferase</keyword>
<keyword evidence="4 9" id="KW-0812">Transmembrane</keyword>
<dbReference type="InParanoid" id="A9UVZ9"/>
<dbReference type="AlphaFoldDB" id="A9UVZ9"/>
<evidence type="ECO:0000256" key="4">
    <source>
        <dbReference type="ARBA" id="ARBA00022692"/>
    </source>
</evidence>
<evidence type="ECO:0000313" key="11">
    <source>
        <dbReference type="EMBL" id="EDQ90476.1"/>
    </source>
</evidence>
<keyword evidence="6 9" id="KW-1133">Transmembrane helix</keyword>
<evidence type="ECO:0000256" key="2">
    <source>
        <dbReference type="ARBA" id="ARBA00022676"/>
    </source>
</evidence>
<sequence>MFPRVPRPTVLRVAMYLALGTYFLLVMGVWFKQSDWKSYAVHHPRCNHDHNVAVTPDDIAVLVVTGQGVHDQRLPLIRGPKATWNHFKQLLVVSDQATAQTDTLKTKVRVPGGETGYCKAQERYVYGFYDLVHRYPDAKYYIVADDDVIVSTSRLLHVLRYCNPNRPFEMGHDYVSRLNLFEFPIYGLQYILWTFVGGPLPPRHKTIYGGVLIFSAGAARELVQMGQLDKCLEDMAAAIAQNAYMDFVRMPIGTGCAYHQDHVFYACTVAKYVRGEAITPNDLLHFSPKTLKERHLTNVVGIHHIYDAQDWLINDLWSHASTWVPLLRTSTETQSGEDPIEAGDIELRNIIDHLTAERAKPASAVDDNAVAGLFRQLFSNLFERDYARSNN</sequence>
<evidence type="ECO:0000256" key="7">
    <source>
        <dbReference type="ARBA" id="ARBA00023136"/>
    </source>
</evidence>
<keyword evidence="12" id="KW-1185">Reference proteome</keyword>
<protein>
    <recommendedName>
        <fullName evidence="10">Fringe-like glycosyltransferase domain-containing protein</fullName>
    </recommendedName>
</protein>
<keyword evidence="5" id="KW-0735">Signal-anchor</keyword>
<evidence type="ECO:0000256" key="8">
    <source>
        <dbReference type="ARBA" id="ARBA00037847"/>
    </source>
</evidence>
<reference evidence="11 12" key="1">
    <citation type="journal article" date="2008" name="Nature">
        <title>The genome of the choanoflagellate Monosiga brevicollis and the origin of metazoans.</title>
        <authorList>
            <consortium name="JGI Sequencing"/>
            <person name="King N."/>
            <person name="Westbrook M.J."/>
            <person name="Young S.L."/>
            <person name="Kuo A."/>
            <person name="Abedin M."/>
            <person name="Chapman J."/>
            <person name="Fairclough S."/>
            <person name="Hellsten U."/>
            <person name="Isogai Y."/>
            <person name="Letunic I."/>
            <person name="Marr M."/>
            <person name="Pincus D."/>
            <person name="Putnam N."/>
            <person name="Rokas A."/>
            <person name="Wright K.J."/>
            <person name="Zuzow R."/>
            <person name="Dirks W."/>
            <person name="Good M."/>
            <person name="Goodstein D."/>
            <person name="Lemons D."/>
            <person name="Li W."/>
            <person name="Lyons J.B."/>
            <person name="Morris A."/>
            <person name="Nichols S."/>
            <person name="Richter D.J."/>
            <person name="Salamov A."/>
            <person name="Bork P."/>
            <person name="Lim W.A."/>
            <person name="Manning G."/>
            <person name="Miller W.T."/>
            <person name="McGinnis W."/>
            <person name="Shapiro H."/>
            <person name="Tjian R."/>
            <person name="Grigoriev I.V."/>
            <person name="Rokhsar D."/>
        </authorList>
    </citation>
    <scope>NUCLEOTIDE SEQUENCE [LARGE SCALE GENOMIC DNA]</scope>
    <source>
        <strain evidence="12">MX1 / ATCC 50154</strain>
    </source>
</reference>
<evidence type="ECO:0000256" key="5">
    <source>
        <dbReference type="ARBA" id="ARBA00022968"/>
    </source>
</evidence>
<feature type="transmembrane region" description="Helical" evidence="9">
    <location>
        <begin position="13"/>
        <end position="31"/>
    </location>
</feature>
<name>A9UVZ9_MONBE</name>
<dbReference type="PANTHER" id="PTHR10811">
    <property type="entry name" value="FRINGE-RELATED"/>
    <property type="match status" value="1"/>
</dbReference>
<dbReference type="GeneID" id="5889758"/>
<evidence type="ECO:0000256" key="6">
    <source>
        <dbReference type="ARBA" id="ARBA00022989"/>
    </source>
</evidence>
<evidence type="ECO:0000256" key="1">
    <source>
        <dbReference type="ARBA" id="ARBA00004606"/>
    </source>
</evidence>
<comment type="subcellular location">
    <subcellularLocation>
        <location evidence="8">Endomembrane system</location>
        <topology evidence="8">Single-pass membrane protein</topology>
    </subcellularLocation>
    <subcellularLocation>
        <location evidence="1">Membrane</location>
        <topology evidence="1">Single-pass type II membrane protein</topology>
    </subcellularLocation>
</comment>
<gene>
    <name evidence="11" type="ORF">MONBRDRAFT_24296</name>
</gene>
<dbReference type="GO" id="GO:0016757">
    <property type="term" value="F:glycosyltransferase activity"/>
    <property type="evidence" value="ECO:0007669"/>
    <property type="project" value="UniProtKB-KW"/>
</dbReference>
<keyword evidence="2" id="KW-0328">Glycosyltransferase</keyword>
<dbReference type="KEGG" id="mbr:MONBRDRAFT_24296"/>
<dbReference type="GO" id="GO:0016020">
    <property type="term" value="C:membrane"/>
    <property type="evidence" value="ECO:0007669"/>
    <property type="project" value="UniProtKB-SubCell"/>
</dbReference>
<evidence type="ECO:0000313" key="12">
    <source>
        <dbReference type="Proteomes" id="UP000001357"/>
    </source>
</evidence>
<evidence type="ECO:0000256" key="9">
    <source>
        <dbReference type="SAM" id="Phobius"/>
    </source>
</evidence>
<feature type="domain" description="Fringe-like glycosyltransferase" evidence="10">
    <location>
        <begin position="54"/>
        <end position="178"/>
    </location>
</feature>
<dbReference type="Gene3D" id="3.90.550.50">
    <property type="match status" value="1"/>
</dbReference>
<dbReference type="GO" id="GO:0012505">
    <property type="term" value="C:endomembrane system"/>
    <property type="evidence" value="ECO:0007669"/>
    <property type="project" value="UniProtKB-SubCell"/>
</dbReference>
<dbReference type="Proteomes" id="UP000001357">
    <property type="component" value="Unassembled WGS sequence"/>
</dbReference>
<dbReference type="InterPro" id="IPR003378">
    <property type="entry name" value="Fringe-like_glycosylTrfase"/>
</dbReference>
<evidence type="ECO:0000256" key="3">
    <source>
        <dbReference type="ARBA" id="ARBA00022679"/>
    </source>
</evidence>
<proteinExistence type="predicted"/>
<dbReference type="RefSeq" id="XP_001744527.1">
    <property type="nucleotide sequence ID" value="XM_001744475.1"/>
</dbReference>
<dbReference type="Pfam" id="PF02434">
    <property type="entry name" value="Fringe"/>
    <property type="match status" value="1"/>
</dbReference>
<keyword evidence="7 9" id="KW-0472">Membrane</keyword>
<organism evidence="11 12">
    <name type="scientific">Monosiga brevicollis</name>
    <name type="common">Choanoflagellate</name>
    <dbReference type="NCBI Taxonomy" id="81824"/>
    <lineage>
        <taxon>Eukaryota</taxon>
        <taxon>Choanoflagellata</taxon>
        <taxon>Craspedida</taxon>
        <taxon>Salpingoecidae</taxon>
        <taxon>Monosiga</taxon>
    </lineage>
</organism>